<feature type="region of interest" description="Disordered" evidence="4">
    <location>
        <begin position="1"/>
        <end position="109"/>
    </location>
</feature>
<dbReference type="Proteomes" id="UP001313282">
    <property type="component" value="Unassembled WGS sequence"/>
</dbReference>
<evidence type="ECO:0000256" key="3">
    <source>
        <dbReference type="RuleBase" id="RU003616"/>
    </source>
</evidence>
<feature type="region of interest" description="Disordered" evidence="4">
    <location>
        <begin position="122"/>
        <end position="162"/>
    </location>
</feature>
<protein>
    <recommendedName>
        <fullName evidence="5">SHSP domain-containing protein</fullName>
    </recommendedName>
</protein>
<dbReference type="PROSITE" id="PS01031">
    <property type="entry name" value="SHSP"/>
    <property type="match status" value="1"/>
</dbReference>
<comment type="caution">
    <text evidence="6">The sequence shown here is derived from an EMBL/GenBank/DDBJ whole genome shotgun (WGS) entry which is preliminary data.</text>
</comment>
<evidence type="ECO:0000313" key="6">
    <source>
        <dbReference type="EMBL" id="KAK6332051.1"/>
    </source>
</evidence>
<evidence type="ECO:0000313" key="7">
    <source>
        <dbReference type="Proteomes" id="UP001313282"/>
    </source>
</evidence>
<keyword evidence="1" id="KW-0346">Stress response</keyword>
<dbReference type="SUPFAM" id="SSF49764">
    <property type="entry name" value="HSP20-like chaperones"/>
    <property type="match status" value="1"/>
</dbReference>
<gene>
    <name evidence="6" type="ORF">TWF718_002586</name>
</gene>
<evidence type="ECO:0000259" key="5">
    <source>
        <dbReference type="PROSITE" id="PS01031"/>
    </source>
</evidence>
<organism evidence="6 7">
    <name type="scientific">Orbilia javanica</name>
    <dbReference type="NCBI Taxonomy" id="47235"/>
    <lineage>
        <taxon>Eukaryota</taxon>
        <taxon>Fungi</taxon>
        <taxon>Dikarya</taxon>
        <taxon>Ascomycota</taxon>
        <taxon>Pezizomycotina</taxon>
        <taxon>Orbiliomycetes</taxon>
        <taxon>Orbiliales</taxon>
        <taxon>Orbiliaceae</taxon>
        <taxon>Orbilia</taxon>
    </lineage>
</organism>
<feature type="domain" description="SHSP" evidence="5">
    <location>
        <begin position="204"/>
        <end position="325"/>
    </location>
</feature>
<feature type="compositionally biased region" description="Polar residues" evidence="4">
    <location>
        <begin position="1"/>
        <end position="21"/>
    </location>
</feature>
<dbReference type="InterPro" id="IPR031107">
    <property type="entry name" value="Small_HSP"/>
</dbReference>
<evidence type="ECO:0000256" key="4">
    <source>
        <dbReference type="SAM" id="MobiDB-lite"/>
    </source>
</evidence>
<sequence>MTKNYQTSEEMAPSTPQSPQDQVMEFINNLGDQMEEAFSQAHSSQTEKGDQPASEKGAKAQGNPPDYEQAEQTGESSASANRGGNGGDHRGRHQWGGGPWGGNWREHPNPWVQMAGSFAEGFSHLNNSGQLPPPPPHPSAFFGGGGPGGPGGPGGFGGPGGCRGGRGGFGGFGGGRGNYHGPWGWGSHRNRWGNRSGHFNRPDNSSQEFTPAIDLFDTPNSFVIHVSLPGAIKEDIGINYDFDNAELQLSGVVHRPGDEEFQKHLVEGERRVGAFDRKIKLESNGKTVPVDADAITAKLENGLLEVTVPKLRKADEPEKKKINIE</sequence>
<accession>A0AAN8MJ21</accession>
<dbReference type="EMBL" id="JAVHNR010000010">
    <property type="protein sequence ID" value="KAK6332051.1"/>
    <property type="molecule type" value="Genomic_DNA"/>
</dbReference>
<dbReference type="InterPro" id="IPR008978">
    <property type="entry name" value="HSP20-like_chaperone"/>
</dbReference>
<dbReference type="PANTHER" id="PTHR11527">
    <property type="entry name" value="HEAT-SHOCK PROTEIN 20 FAMILY MEMBER"/>
    <property type="match status" value="1"/>
</dbReference>
<evidence type="ECO:0000256" key="2">
    <source>
        <dbReference type="PROSITE-ProRule" id="PRU00285"/>
    </source>
</evidence>
<proteinExistence type="inferred from homology"/>
<dbReference type="AlphaFoldDB" id="A0AAN8MJ21"/>
<name>A0AAN8MJ21_9PEZI</name>
<comment type="similarity">
    <text evidence="2 3">Belongs to the small heat shock protein (HSP20) family.</text>
</comment>
<reference evidence="6 7" key="1">
    <citation type="submission" date="2019-10" db="EMBL/GenBank/DDBJ databases">
        <authorList>
            <person name="Palmer J.M."/>
        </authorList>
    </citation>
    <scope>NUCLEOTIDE SEQUENCE [LARGE SCALE GENOMIC DNA]</scope>
    <source>
        <strain evidence="6 7">TWF718</strain>
    </source>
</reference>
<feature type="compositionally biased region" description="Gly residues" evidence="4">
    <location>
        <begin position="142"/>
        <end position="162"/>
    </location>
</feature>
<dbReference type="Gene3D" id="2.60.40.790">
    <property type="match status" value="1"/>
</dbReference>
<evidence type="ECO:0000256" key="1">
    <source>
        <dbReference type="ARBA" id="ARBA00023016"/>
    </source>
</evidence>
<dbReference type="InterPro" id="IPR002068">
    <property type="entry name" value="A-crystallin/Hsp20_dom"/>
</dbReference>
<dbReference type="Pfam" id="PF00011">
    <property type="entry name" value="HSP20"/>
    <property type="match status" value="1"/>
</dbReference>
<dbReference type="CDD" id="cd06464">
    <property type="entry name" value="ACD_sHsps-like"/>
    <property type="match status" value="1"/>
</dbReference>
<keyword evidence="7" id="KW-1185">Reference proteome</keyword>